<organism evidence="1 2">
    <name type="scientific">Hypsizygus marmoreus</name>
    <name type="common">White beech mushroom</name>
    <name type="synonym">Agaricus marmoreus</name>
    <dbReference type="NCBI Taxonomy" id="39966"/>
    <lineage>
        <taxon>Eukaryota</taxon>
        <taxon>Fungi</taxon>
        <taxon>Dikarya</taxon>
        <taxon>Basidiomycota</taxon>
        <taxon>Agaricomycotina</taxon>
        <taxon>Agaricomycetes</taxon>
        <taxon>Agaricomycetidae</taxon>
        <taxon>Agaricales</taxon>
        <taxon>Tricholomatineae</taxon>
        <taxon>Lyophyllaceae</taxon>
        <taxon>Hypsizygus</taxon>
    </lineage>
</organism>
<proteinExistence type="predicted"/>
<sequence length="115" mass="12533">MQLQDGNNREGTLVVLRVDPSPVADGMYFVSNPQYQNDAATADGTPINANWSNSNPNHDQQWIFKSYGNGIHTIINGNGTYASFSQTNQTTLDGTLQANSQPCYWKVSRGTGAGY</sequence>
<dbReference type="InterPro" id="IPR035992">
    <property type="entry name" value="Ricin_B-like_lectins"/>
</dbReference>
<protein>
    <submittedName>
        <fullName evidence="1">Uncharacterized protein</fullName>
    </submittedName>
</protein>
<comment type="caution">
    <text evidence="1">The sequence shown here is derived from an EMBL/GenBank/DDBJ whole genome shotgun (WGS) entry which is preliminary data.</text>
</comment>
<dbReference type="Proteomes" id="UP000076154">
    <property type="component" value="Unassembled WGS sequence"/>
</dbReference>
<dbReference type="SUPFAM" id="SSF50370">
    <property type="entry name" value="Ricin B-like lectins"/>
    <property type="match status" value="1"/>
</dbReference>
<dbReference type="AlphaFoldDB" id="A0A369K284"/>
<reference evidence="1" key="1">
    <citation type="submission" date="2018-04" db="EMBL/GenBank/DDBJ databases">
        <title>Whole genome sequencing of Hypsizygus marmoreus.</title>
        <authorList>
            <person name="Choi I.-G."/>
            <person name="Min B."/>
            <person name="Kim J.-G."/>
            <person name="Kim S."/>
            <person name="Oh Y.-L."/>
            <person name="Kong W.-S."/>
            <person name="Park H."/>
            <person name="Jeong J."/>
            <person name="Song E.-S."/>
        </authorList>
    </citation>
    <scope>NUCLEOTIDE SEQUENCE [LARGE SCALE GENOMIC DNA]</scope>
    <source>
        <strain evidence="1">51987-8</strain>
    </source>
</reference>
<dbReference type="Gene3D" id="2.80.10.50">
    <property type="match status" value="1"/>
</dbReference>
<dbReference type="EMBL" id="LUEZ02000023">
    <property type="protein sequence ID" value="RDB26735.1"/>
    <property type="molecule type" value="Genomic_DNA"/>
</dbReference>
<gene>
    <name evidence="1" type="ORF">Hypma_005399</name>
</gene>
<name>A0A369K284_HYPMA</name>
<accession>A0A369K284</accession>
<dbReference type="InParanoid" id="A0A369K284"/>
<evidence type="ECO:0000313" key="1">
    <source>
        <dbReference type="EMBL" id="RDB26735.1"/>
    </source>
</evidence>
<evidence type="ECO:0000313" key="2">
    <source>
        <dbReference type="Proteomes" id="UP000076154"/>
    </source>
</evidence>
<keyword evidence="2" id="KW-1185">Reference proteome</keyword>